<evidence type="ECO:0000313" key="6">
    <source>
        <dbReference type="EMBL" id="MFC6646384.1"/>
    </source>
</evidence>
<evidence type="ECO:0000259" key="5">
    <source>
        <dbReference type="PROSITE" id="PS50977"/>
    </source>
</evidence>
<keyword evidence="1" id="KW-0805">Transcription regulation</keyword>
<gene>
    <name evidence="6" type="ORF">ACFQBQ_12475</name>
</gene>
<dbReference type="Gene3D" id="1.10.357.10">
    <property type="entry name" value="Tetracycline Repressor, domain 2"/>
    <property type="match status" value="1"/>
</dbReference>
<keyword evidence="3" id="KW-0804">Transcription</keyword>
<dbReference type="InterPro" id="IPR050109">
    <property type="entry name" value="HTH-type_TetR-like_transc_reg"/>
</dbReference>
<name>A0ABW1ZB62_9BACT</name>
<keyword evidence="7" id="KW-1185">Reference proteome</keyword>
<dbReference type="InterPro" id="IPR009057">
    <property type="entry name" value="Homeodomain-like_sf"/>
</dbReference>
<dbReference type="InterPro" id="IPR025996">
    <property type="entry name" value="MT1864/Rv1816-like_C"/>
</dbReference>
<dbReference type="PANTHER" id="PTHR30055">
    <property type="entry name" value="HTH-TYPE TRANSCRIPTIONAL REGULATOR RUTR"/>
    <property type="match status" value="1"/>
</dbReference>
<dbReference type="SUPFAM" id="SSF46689">
    <property type="entry name" value="Homeodomain-like"/>
    <property type="match status" value="1"/>
</dbReference>
<dbReference type="InterPro" id="IPR001647">
    <property type="entry name" value="HTH_TetR"/>
</dbReference>
<keyword evidence="2 4" id="KW-0238">DNA-binding</keyword>
<organism evidence="6 7">
    <name type="scientific">Granulicella cerasi</name>
    <dbReference type="NCBI Taxonomy" id="741063"/>
    <lineage>
        <taxon>Bacteria</taxon>
        <taxon>Pseudomonadati</taxon>
        <taxon>Acidobacteriota</taxon>
        <taxon>Terriglobia</taxon>
        <taxon>Terriglobales</taxon>
        <taxon>Acidobacteriaceae</taxon>
        <taxon>Granulicella</taxon>
    </lineage>
</organism>
<evidence type="ECO:0000256" key="2">
    <source>
        <dbReference type="ARBA" id="ARBA00023125"/>
    </source>
</evidence>
<evidence type="ECO:0000313" key="7">
    <source>
        <dbReference type="Proteomes" id="UP001596391"/>
    </source>
</evidence>
<dbReference type="SUPFAM" id="SSF48498">
    <property type="entry name" value="Tetracyclin repressor-like, C-terminal domain"/>
    <property type="match status" value="1"/>
</dbReference>
<dbReference type="PRINTS" id="PR00455">
    <property type="entry name" value="HTHTETR"/>
</dbReference>
<evidence type="ECO:0000256" key="3">
    <source>
        <dbReference type="ARBA" id="ARBA00023163"/>
    </source>
</evidence>
<feature type="DNA-binding region" description="H-T-H motif" evidence="4">
    <location>
        <begin position="37"/>
        <end position="56"/>
    </location>
</feature>
<dbReference type="RefSeq" id="WP_263370058.1">
    <property type="nucleotide sequence ID" value="NZ_JAGSYD010000001.1"/>
</dbReference>
<reference evidence="7" key="1">
    <citation type="journal article" date="2019" name="Int. J. Syst. Evol. Microbiol.">
        <title>The Global Catalogue of Microorganisms (GCM) 10K type strain sequencing project: providing services to taxonomists for standard genome sequencing and annotation.</title>
        <authorList>
            <consortium name="The Broad Institute Genomics Platform"/>
            <consortium name="The Broad Institute Genome Sequencing Center for Infectious Disease"/>
            <person name="Wu L."/>
            <person name="Ma J."/>
        </authorList>
    </citation>
    <scope>NUCLEOTIDE SEQUENCE [LARGE SCALE GENOMIC DNA]</scope>
    <source>
        <strain evidence="7">CGMCC 1.16026</strain>
    </source>
</reference>
<dbReference type="Proteomes" id="UP001596391">
    <property type="component" value="Unassembled WGS sequence"/>
</dbReference>
<proteinExistence type="predicted"/>
<dbReference type="InterPro" id="IPR036271">
    <property type="entry name" value="Tet_transcr_reg_TetR-rel_C_sf"/>
</dbReference>
<accession>A0ABW1ZB62</accession>
<comment type="caution">
    <text evidence="6">The sequence shown here is derived from an EMBL/GenBank/DDBJ whole genome shotgun (WGS) entry which is preliminary data.</text>
</comment>
<feature type="domain" description="HTH tetR-type" evidence="5">
    <location>
        <begin position="14"/>
        <end position="74"/>
    </location>
</feature>
<dbReference type="EMBL" id="JBHSWI010000001">
    <property type="protein sequence ID" value="MFC6646384.1"/>
    <property type="molecule type" value="Genomic_DNA"/>
</dbReference>
<evidence type="ECO:0000256" key="1">
    <source>
        <dbReference type="ARBA" id="ARBA00023015"/>
    </source>
</evidence>
<protein>
    <submittedName>
        <fullName evidence="6">TetR/AcrR family transcriptional regulator</fullName>
    </submittedName>
</protein>
<dbReference type="Pfam" id="PF13305">
    <property type="entry name" value="TetR_C_33"/>
    <property type="match status" value="1"/>
</dbReference>
<sequence length="200" mass="22416">MAKKVPVKKAEPAANLRQRIIRAASEIFVSEGYDHLSMRRVAELAGCSQMAAYRHFANKEALTQHLCAQLYTDFTQQMFARMDAAEDPMKKLRIFIASLLEFAQTYPDHYSIVFLVRHSDPEVVEEREALGQRFLGAIHSLIREILPKGTSAAISATRMRQVVTAVHGTAALLIAHPRAYGLTPQRVVKDTEEAVERILG</sequence>
<dbReference type="PANTHER" id="PTHR30055:SF234">
    <property type="entry name" value="HTH-TYPE TRANSCRIPTIONAL REGULATOR BETI"/>
    <property type="match status" value="1"/>
</dbReference>
<evidence type="ECO:0000256" key="4">
    <source>
        <dbReference type="PROSITE-ProRule" id="PRU00335"/>
    </source>
</evidence>
<dbReference type="Pfam" id="PF00440">
    <property type="entry name" value="TetR_N"/>
    <property type="match status" value="1"/>
</dbReference>
<dbReference type="PROSITE" id="PS50977">
    <property type="entry name" value="HTH_TETR_2"/>
    <property type="match status" value="1"/>
</dbReference>